<dbReference type="PANTHER" id="PTHR47429:SF2">
    <property type="entry name" value="PROTEIN TWIN LOV 1"/>
    <property type="match status" value="1"/>
</dbReference>
<dbReference type="InterPro" id="IPR035965">
    <property type="entry name" value="PAS-like_dom_sf"/>
</dbReference>
<evidence type="ECO:0000256" key="3">
    <source>
        <dbReference type="ARBA" id="ARBA00022991"/>
    </source>
</evidence>
<evidence type="ECO:0000313" key="6">
    <source>
        <dbReference type="EMBL" id="BDX08187.1"/>
    </source>
</evidence>
<dbReference type="Gene3D" id="3.30.450.20">
    <property type="entry name" value="PAS domain"/>
    <property type="match status" value="1"/>
</dbReference>
<organism evidence="6 7">
    <name type="scientific">Planctobacterium marinum</name>
    <dbReference type="NCBI Taxonomy" id="1631968"/>
    <lineage>
        <taxon>Bacteria</taxon>
        <taxon>Pseudomonadati</taxon>
        <taxon>Pseudomonadota</taxon>
        <taxon>Gammaproteobacteria</taxon>
        <taxon>Alteromonadales</taxon>
        <taxon>Alteromonadaceae</taxon>
        <taxon>Planctobacterium</taxon>
    </lineage>
</organism>
<keyword evidence="3" id="KW-0157">Chromophore</keyword>
<evidence type="ECO:0008006" key="8">
    <source>
        <dbReference type="Google" id="ProtNLM"/>
    </source>
</evidence>
<protein>
    <recommendedName>
        <fullName evidence="8">PAS domain S-box protein</fullName>
    </recommendedName>
</protein>
<evidence type="ECO:0000259" key="4">
    <source>
        <dbReference type="PROSITE" id="PS50112"/>
    </source>
</evidence>
<dbReference type="SMART" id="SM00086">
    <property type="entry name" value="PAC"/>
    <property type="match status" value="1"/>
</dbReference>
<dbReference type="SUPFAM" id="SSF55785">
    <property type="entry name" value="PYP-like sensor domain (PAS domain)"/>
    <property type="match status" value="1"/>
</dbReference>
<dbReference type="AlphaFoldDB" id="A0AA48HT17"/>
<dbReference type="RefSeq" id="WP_338294264.1">
    <property type="nucleotide sequence ID" value="NZ_AP027272.1"/>
</dbReference>
<dbReference type="Pfam" id="PF13426">
    <property type="entry name" value="PAS_9"/>
    <property type="match status" value="1"/>
</dbReference>
<keyword evidence="7" id="KW-1185">Reference proteome</keyword>
<dbReference type="PROSITE" id="PS50113">
    <property type="entry name" value="PAC"/>
    <property type="match status" value="1"/>
</dbReference>
<accession>A0AA48HT17</accession>
<reference evidence="6" key="1">
    <citation type="submission" date="2023-01" db="EMBL/GenBank/DDBJ databases">
        <title>Complete genome sequence of Planctobacterium marinum strain Dej080120_11.</title>
        <authorList>
            <person name="Ueki S."/>
            <person name="Maruyama F."/>
        </authorList>
    </citation>
    <scope>NUCLEOTIDE SEQUENCE</scope>
    <source>
        <strain evidence="6">Dej080120_11</strain>
    </source>
</reference>
<feature type="domain" description="PAC" evidence="5">
    <location>
        <begin position="100"/>
        <end position="154"/>
    </location>
</feature>
<evidence type="ECO:0000259" key="5">
    <source>
        <dbReference type="PROSITE" id="PS50113"/>
    </source>
</evidence>
<evidence type="ECO:0000256" key="2">
    <source>
        <dbReference type="ARBA" id="ARBA00022643"/>
    </source>
</evidence>
<dbReference type="CDD" id="cd00130">
    <property type="entry name" value="PAS"/>
    <property type="match status" value="1"/>
</dbReference>
<dbReference type="PROSITE" id="PS50112">
    <property type="entry name" value="PAS"/>
    <property type="match status" value="1"/>
</dbReference>
<dbReference type="EMBL" id="AP027272">
    <property type="protein sequence ID" value="BDX08187.1"/>
    <property type="molecule type" value="Genomic_DNA"/>
</dbReference>
<gene>
    <name evidence="6" type="ORF">MACH26_37080</name>
</gene>
<dbReference type="InterPro" id="IPR000700">
    <property type="entry name" value="PAS-assoc_C"/>
</dbReference>
<dbReference type="InterPro" id="IPR000014">
    <property type="entry name" value="PAS"/>
</dbReference>
<evidence type="ECO:0000313" key="7">
    <source>
        <dbReference type="Proteomes" id="UP001333710"/>
    </source>
</evidence>
<feature type="domain" description="PAS" evidence="4">
    <location>
        <begin position="52"/>
        <end position="99"/>
    </location>
</feature>
<sequence>METEVLANIHKEAGFDVFRNLAGDSLGRVLELFVLNTFDSLLITTPEVQDHKILYANPVFCKMTGYELDELLGKRPSILSGEKTSPEVIERLKHNLRNGEPFYGATVNYRKDGSEYYVEWNIHHVRDDNGKTLFFVSIQKDLTKLKTTLDRLKHRSENFKSFLTELVEYESDEMDIAELATQKRASEEKQLKSDARLFTKGLRSEAREAQFGDEFFDFDLDEPGVLVSTSSSAKLSAQQFLTQTTTRQTDINTLGECIDDLLNFCEIAKSKDEDLIDAVDLFTEFQAIGNTLFYIEEFTELGTTISELHLKYSADEGLLPSALLPVVEGIGKDLKNWYNGIFIEQEVEDIHWLDPSLVGSCRQLLTMLA</sequence>
<keyword evidence="1" id="KW-0285">Flavoprotein</keyword>
<dbReference type="NCBIfam" id="TIGR00229">
    <property type="entry name" value="sensory_box"/>
    <property type="match status" value="1"/>
</dbReference>
<dbReference type="KEGG" id="pmaw:MACH26_37080"/>
<dbReference type="Proteomes" id="UP001333710">
    <property type="component" value="Chromosome"/>
</dbReference>
<evidence type="ECO:0000256" key="1">
    <source>
        <dbReference type="ARBA" id="ARBA00022630"/>
    </source>
</evidence>
<dbReference type="PANTHER" id="PTHR47429">
    <property type="entry name" value="PROTEIN TWIN LOV 1"/>
    <property type="match status" value="1"/>
</dbReference>
<dbReference type="InterPro" id="IPR001610">
    <property type="entry name" value="PAC"/>
</dbReference>
<proteinExistence type="predicted"/>
<name>A0AA48HT17_9ALTE</name>
<dbReference type="SMART" id="SM00091">
    <property type="entry name" value="PAS"/>
    <property type="match status" value="1"/>
</dbReference>
<keyword evidence="2" id="KW-0288">FMN</keyword>